<keyword evidence="2" id="KW-1185">Reference proteome</keyword>
<protein>
    <submittedName>
        <fullName evidence="1">Uncharacterized protein</fullName>
    </submittedName>
</protein>
<dbReference type="PATRIC" id="fig|176090.4.peg.934"/>
<dbReference type="Proteomes" id="UP000030019">
    <property type="component" value="Unassembled WGS sequence"/>
</dbReference>
<accession>A0A0A0DGK1</accession>
<dbReference type="STRING" id="176090.SSIN_0964"/>
<reference evidence="1 2" key="1">
    <citation type="submission" date="2014-06" db="EMBL/GenBank/DDBJ databases">
        <authorList>
            <person name="Teng J.L."/>
            <person name="Huang Y."/>
            <person name="Tse H."/>
            <person name="Lau S.K."/>
            <person name="Woo P.C."/>
        </authorList>
    </citation>
    <scope>NUCLEOTIDE SEQUENCE [LARGE SCALE GENOMIC DNA]</scope>
    <source>
        <strain evidence="1 2">HKU4</strain>
    </source>
</reference>
<sequence length="45" mass="4929">MGVSIKKQVLMFKKSLADAVENIATFNQDVADSSIICMIAVQNQQ</sequence>
<gene>
    <name evidence="1" type="ORF">SSIN_0964</name>
</gene>
<proteinExistence type="predicted"/>
<organism evidence="1 2">
    <name type="scientific">Streptococcus sinensis</name>
    <dbReference type="NCBI Taxonomy" id="176090"/>
    <lineage>
        <taxon>Bacteria</taxon>
        <taxon>Bacillati</taxon>
        <taxon>Bacillota</taxon>
        <taxon>Bacilli</taxon>
        <taxon>Lactobacillales</taxon>
        <taxon>Streptococcaceae</taxon>
        <taxon>Streptococcus</taxon>
    </lineage>
</organism>
<comment type="caution">
    <text evidence="1">The sequence shown here is derived from an EMBL/GenBank/DDBJ whole genome shotgun (WGS) entry which is preliminary data.</text>
</comment>
<evidence type="ECO:0000313" key="1">
    <source>
        <dbReference type="EMBL" id="KGM37224.1"/>
    </source>
</evidence>
<dbReference type="AlphaFoldDB" id="A0A0A0DGK1"/>
<dbReference type="EMBL" id="JPEN01000062">
    <property type="protein sequence ID" value="KGM37224.1"/>
    <property type="molecule type" value="Genomic_DNA"/>
</dbReference>
<name>A0A0A0DGK1_9STRE</name>
<evidence type="ECO:0000313" key="2">
    <source>
        <dbReference type="Proteomes" id="UP000030019"/>
    </source>
</evidence>